<dbReference type="EMBL" id="CM046104">
    <property type="protein sequence ID" value="KAI8424037.1"/>
    <property type="molecule type" value="Genomic_DNA"/>
</dbReference>
<evidence type="ECO:0000313" key="1">
    <source>
        <dbReference type="EMBL" id="KAI8424037.1"/>
    </source>
</evidence>
<gene>
    <name evidence="1" type="ORF">MSG28_002672</name>
</gene>
<organism evidence="1 2">
    <name type="scientific">Choristoneura fumiferana</name>
    <name type="common">Spruce budworm moth</name>
    <name type="synonym">Archips fumiferana</name>
    <dbReference type="NCBI Taxonomy" id="7141"/>
    <lineage>
        <taxon>Eukaryota</taxon>
        <taxon>Metazoa</taxon>
        <taxon>Ecdysozoa</taxon>
        <taxon>Arthropoda</taxon>
        <taxon>Hexapoda</taxon>
        <taxon>Insecta</taxon>
        <taxon>Pterygota</taxon>
        <taxon>Neoptera</taxon>
        <taxon>Endopterygota</taxon>
        <taxon>Lepidoptera</taxon>
        <taxon>Glossata</taxon>
        <taxon>Ditrysia</taxon>
        <taxon>Tortricoidea</taxon>
        <taxon>Tortricidae</taxon>
        <taxon>Tortricinae</taxon>
        <taxon>Choristoneura</taxon>
    </lineage>
</organism>
<reference evidence="1 2" key="1">
    <citation type="journal article" date="2022" name="Genome Biol. Evol.">
        <title>The Spruce Budworm Genome: Reconstructing the Evolutionary History of Antifreeze Proteins.</title>
        <authorList>
            <person name="Beliveau C."/>
            <person name="Gagne P."/>
            <person name="Picq S."/>
            <person name="Vernygora O."/>
            <person name="Keeling C.I."/>
            <person name="Pinkney K."/>
            <person name="Doucet D."/>
            <person name="Wen F."/>
            <person name="Johnston J.S."/>
            <person name="Maaroufi H."/>
            <person name="Boyle B."/>
            <person name="Laroche J."/>
            <person name="Dewar K."/>
            <person name="Juretic N."/>
            <person name="Blackburn G."/>
            <person name="Nisole A."/>
            <person name="Brunet B."/>
            <person name="Brandao M."/>
            <person name="Lumley L."/>
            <person name="Duan J."/>
            <person name="Quan G."/>
            <person name="Lucarotti C.J."/>
            <person name="Roe A.D."/>
            <person name="Sperling F.A.H."/>
            <person name="Levesque R.C."/>
            <person name="Cusson M."/>
        </authorList>
    </citation>
    <scope>NUCLEOTIDE SEQUENCE [LARGE SCALE GENOMIC DNA]</scope>
    <source>
        <strain evidence="1">Glfc:IPQL:Cfum</strain>
    </source>
</reference>
<dbReference type="Proteomes" id="UP001064048">
    <property type="component" value="Chromosome 4"/>
</dbReference>
<comment type="caution">
    <text evidence="1">The sequence shown here is derived from an EMBL/GenBank/DDBJ whole genome shotgun (WGS) entry which is preliminary data.</text>
</comment>
<keyword evidence="2" id="KW-1185">Reference proteome</keyword>
<evidence type="ECO:0000313" key="2">
    <source>
        <dbReference type="Proteomes" id="UP001064048"/>
    </source>
</evidence>
<name>A0ACC0JIV3_CHOFU</name>
<sequence>MSSLPFGPPIQVSPLIRGIRFGLLIAGFFYAQGKQALYNRMERAHLEEEARRKVIRDAELAKIKEKIAAEEKENVRLLEQGKLW</sequence>
<proteinExistence type="predicted"/>
<accession>A0ACC0JIV3</accession>
<protein>
    <submittedName>
        <fullName evidence="1">Uncharacterized protein</fullName>
    </submittedName>
</protein>